<reference evidence="1" key="1">
    <citation type="submission" date="2022-04" db="EMBL/GenBank/DDBJ databases">
        <title>Genome of the entomopathogenic fungus Entomophthora muscae.</title>
        <authorList>
            <person name="Elya C."/>
            <person name="Lovett B.R."/>
            <person name="Lee E."/>
            <person name="Macias A.M."/>
            <person name="Hajek A.E."/>
            <person name="De Bivort B.L."/>
            <person name="Kasson M.T."/>
            <person name="De Fine Licht H.H."/>
            <person name="Stajich J.E."/>
        </authorList>
    </citation>
    <scope>NUCLEOTIDE SEQUENCE</scope>
    <source>
        <strain evidence="1">Berkeley</strain>
    </source>
</reference>
<protein>
    <submittedName>
        <fullName evidence="1">Uncharacterized protein</fullName>
    </submittedName>
</protein>
<accession>A0ACC2ULC1</accession>
<keyword evidence="2" id="KW-1185">Reference proteome</keyword>
<dbReference type="Proteomes" id="UP001165960">
    <property type="component" value="Unassembled WGS sequence"/>
</dbReference>
<evidence type="ECO:0000313" key="2">
    <source>
        <dbReference type="Proteomes" id="UP001165960"/>
    </source>
</evidence>
<dbReference type="EMBL" id="QTSX02000180">
    <property type="protein sequence ID" value="KAJ9087909.1"/>
    <property type="molecule type" value="Genomic_DNA"/>
</dbReference>
<proteinExistence type="predicted"/>
<evidence type="ECO:0000313" key="1">
    <source>
        <dbReference type="EMBL" id="KAJ9087909.1"/>
    </source>
</evidence>
<comment type="caution">
    <text evidence="1">The sequence shown here is derived from an EMBL/GenBank/DDBJ whole genome shotgun (WGS) entry which is preliminary data.</text>
</comment>
<sequence>MIFSLLLTSLVSSATVPNCITSAGDRFIPMLVQLEAPTEVINEIHHMELPSDRKAQELVARLQKFSKASQKELVDHLNELKQQGSVKDYRSYYISNTIAVDAAKESISDIANFKGVKEIGCNYVPKSRKKRSTPNIQSSHLSFEYPEYGTNKDPDLKLHPSFYSPGIHQVKVPEIEDKIFKKAASLVIGIIDSGFDFAHQALVENYKGSKGNHFDHNYTFFDGTRTLDEITPRNDDEVGHGTGVISVAVGKKPLGISPQSKWIGCKAFVGTSAPTENYLRCQQFLLAPTNLNGESPNALLRPHVIENAWGCGEEENCLNTPFKYTSHAHHVAGIFNVAAAGNFGKTTCGTLSFPPPENIHPFVVAGLEWNSTLGAEWSSVGPSKFRKNAIDVAAPGQYVLVAKPNTEYIYNSGTSFSSPHVAGGALLVMAACPHLQRDPEGLARVLRNSATPLYSNLTCGGDTAKKVPNNEFGYGLVNIKEAITQCKPKNA</sequence>
<name>A0ACC2ULC1_9FUNG</name>
<gene>
    <name evidence="1" type="ORF">DSO57_1028412</name>
</gene>
<organism evidence="1 2">
    <name type="scientific">Entomophthora muscae</name>
    <dbReference type="NCBI Taxonomy" id="34485"/>
    <lineage>
        <taxon>Eukaryota</taxon>
        <taxon>Fungi</taxon>
        <taxon>Fungi incertae sedis</taxon>
        <taxon>Zoopagomycota</taxon>
        <taxon>Entomophthoromycotina</taxon>
        <taxon>Entomophthoromycetes</taxon>
        <taxon>Entomophthorales</taxon>
        <taxon>Entomophthoraceae</taxon>
        <taxon>Entomophthora</taxon>
    </lineage>
</organism>